<evidence type="ECO:0000259" key="1">
    <source>
        <dbReference type="Pfam" id="PF23622"/>
    </source>
</evidence>
<keyword evidence="3" id="KW-1185">Reference proteome</keyword>
<dbReference type="AlphaFoldDB" id="A0AAV5EUW3"/>
<dbReference type="Pfam" id="PF23622">
    <property type="entry name" value="LRR_At1g61320_AtMIF1"/>
    <property type="match status" value="1"/>
</dbReference>
<organism evidence="2 3">
    <name type="scientific">Eleusine coracana subsp. coracana</name>
    <dbReference type="NCBI Taxonomy" id="191504"/>
    <lineage>
        <taxon>Eukaryota</taxon>
        <taxon>Viridiplantae</taxon>
        <taxon>Streptophyta</taxon>
        <taxon>Embryophyta</taxon>
        <taxon>Tracheophyta</taxon>
        <taxon>Spermatophyta</taxon>
        <taxon>Magnoliopsida</taxon>
        <taxon>Liliopsida</taxon>
        <taxon>Poales</taxon>
        <taxon>Poaceae</taxon>
        <taxon>PACMAD clade</taxon>
        <taxon>Chloridoideae</taxon>
        <taxon>Cynodonteae</taxon>
        <taxon>Eleusininae</taxon>
        <taxon>Eleusine</taxon>
    </lineage>
</organism>
<proteinExistence type="predicted"/>
<reference evidence="2" key="2">
    <citation type="submission" date="2021-12" db="EMBL/GenBank/DDBJ databases">
        <title>Resequencing data analysis of finger millet.</title>
        <authorList>
            <person name="Hatakeyama M."/>
            <person name="Aluri S."/>
            <person name="Balachadran M.T."/>
            <person name="Sivarajan S.R."/>
            <person name="Poveda L."/>
            <person name="Shimizu-Inatsugi R."/>
            <person name="Schlapbach R."/>
            <person name="Sreeman S.M."/>
            <person name="Shimizu K.K."/>
        </authorList>
    </citation>
    <scope>NUCLEOTIDE SEQUENCE</scope>
</reference>
<protein>
    <recommendedName>
        <fullName evidence="1">At1g61320/AtMIF1 LRR domain-containing protein</fullName>
    </recommendedName>
</protein>
<dbReference type="PANTHER" id="PTHR34145">
    <property type="entry name" value="OS02G0105600 PROTEIN"/>
    <property type="match status" value="1"/>
</dbReference>
<dbReference type="InterPro" id="IPR053772">
    <property type="entry name" value="At1g61320/At1g61330-like"/>
</dbReference>
<dbReference type="EMBL" id="BQKI01000079">
    <property type="protein sequence ID" value="GJN25995.1"/>
    <property type="molecule type" value="Genomic_DNA"/>
</dbReference>
<evidence type="ECO:0000313" key="2">
    <source>
        <dbReference type="EMBL" id="GJN25995.1"/>
    </source>
</evidence>
<name>A0AAV5EUW3_ELECO</name>
<dbReference type="Proteomes" id="UP001054889">
    <property type="component" value="Unassembled WGS sequence"/>
</dbReference>
<dbReference type="InterPro" id="IPR055357">
    <property type="entry name" value="LRR_At1g61320_AtMIF1"/>
</dbReference>
<dbReference type="PANTHER" id="PTHR34145:SF48">
    <property type="entry name" value="OS01G0553400 PROTEIN"/>
    <property type="match status" value="1"/>
</dbReference>
<accession>A0AAV5EUW3</accession>
<gene>
    <name evidence="2" type="primary">gb13885</name>
    <name evidence="2" type="ORF">PR202_gb13885</name>
</gene>
<sequence>MVSGKGSKIEGCVRSNFKAIRSKDLQLHHLPPYCKLQKLNIQAPNLATLEFADDMIPIVLGESIKISEATIKLFSLSDCLGYVFAELVKTLSHVQSLSINFRIQTEVQEFVKNPTRLTCLRHVVLKIDICGFSENVAGILRLAYVLELAPVLEELVLHMCCFQSASYFFEPSEDVLPSCPHKHLKTVLMTGFYGFRGQFELALHILRNSICLERMIIDPVVRNNTIIPSLKSAERDITRGRQLARDNLLGKGFGKVVRIV</sequence>
<evidence type="ECO:0000313" key="3">
    <source>
        <dbReference type="Proteomes" id="UP001054889"/>
    </source>
</evidence>
<reference evidence="2" key="1">
    <citation type="journal article" date="2018" name="DNA Res.">
        <title>Multiple hybrid de novo genome assembly of finger millet, an orphan allotetraploid crop.</title>
        <authorList>
            <person name="Hatakeyama M."/>
            <person name="Aluri S."/>
            <person name="Balachadran M.T."/>
            <person name="Sivarajan S.R."/>
            <person name="Patrignani A."/>
            <person name="Gruter S."/>
            <person name="Poveda L."/>
            <person name="Shimizu-Inatsugi R."/>
            <person name="Baeten J."/>
            <person name="Francoijs K.J."/>
            <person name="Nataraja K.N."/>
            <person name="Reddy Y.A.N."/>
            <person name="Phadnis S."/>
            <person name="Ravikumar R.L."/>
            <person name="Schlapbach R."/>
            <person name="Sreeman S.M."/>
            <person name="Shimizu K.K."/>
        </authorList>
    </citation>
    <scope>NUCLEOTIDE SEQUENCE</scope>
</reference>
<feature type="domain" description="At1g61320/AtMIF1 LRR" evidence="1">
    <location>
        <begin position="34"/>
        <end position="223"/>
    </location>
</feature>
<comment type="caution">
    <text evidence="2">The sequence shown here is derived from an EMBL/GenBank/DDBJ whole genome shotgun (WGS) entry which is preliminary data.</text>
</comment>